<dbReference type="PANTHER" id="PTHR11502">
    <property type="entry name" value="40S RIBOSOMAL PROTEIN S6"/>
    <property type="match status" value="1"/>
</dbReference>
<proteinExistence type="inferred from homology"/>
<dbReference type="AlphaFoldDB" id="A0AAV7JCP0"/>
<name>A0AAV7JCP0_9METZ</name>
<evidence type="ECO:0000256" key="5">
    <source>
        <dbReference type="SAM" id="MobiDB-lite"/>
    </source>
</evidence>
<evidence type="ECO:0000256" key="1">
    <source>
        <dbReference type="ARBA" id="ARBA00009312"/>
    </source>
</evidence>
<dbReference type="Proteomes" id="UP001165289">
    <property type="component" value="Unassembled WGS sequence"/>
</dbReference>
<dbReference type="GO" id="GO:0003735">
    <property type="term" value="F:structural constituent of ribosome"/>
    <property type="evidence" value="ECO:0007669"/>
    <property type="project" value="InterPro"/>
</dbReference>
<dbReference type="Pfam" id="PF01092">
    <property type="entry name" value="Ribosomal_S6e"/>
    <property type="match status" value="1"/>
</dbReference>
<dbReference type="GO" id="GO:0006412">
    <property type="term" value="P:translation"/>
    <property type="evidence" value="ECO:0007669"/>
    <property type="project" value="InterPro"/>
</dbReference>
<comment type="caution">
    <text evidence="6">The sequence shown here is derived from an EMBL/GenBank/DDBJ whole genome shotgun (WGS) entry which is preliminary data.</text>
</comment>
<dbReference type="EMBL" id="JAKMXF010000354">
    <property type="protein sequence ID" value="KAI6646518.1"/>
    <property type="molecule type" value="Genomic_DNA"/>
</dbReference>
<protein>
    <recommendedName>
        <fullName evidence="4">40S ribosomal protein S6</fullName>
    </recommendedName>
</protein>
<evidence type="ECO:0000313" key="6">
    <source>
        <dbReference type="EMBL" id="KAI6646518.1"/>
    </source>
</evidence>
<dbReference type="SMART" id="SM01405">
    <property type="entry name" value="Ribosomal_S6e"/>
    <property type="match status" value="1"/>
</dbReference>
<dbReference type="InterPro" id="IPR018282">
    <property type="entry name" value="Ribosomal_eS6_CS"/>
</dbReference>
<feature type="compositionally biased region" description="Basic residues" evidence="5">
    <location>
        <begin position="230"/>
        <end position="245"/>
    </location>
</feature>
<evidence type="ECO:0000256" key="3">
    <source>
        <dbReference type="ARBA" id="ARBA00023274"/>
    </source>
</evidence>
<dbReference type="InterPro" id="IPR014401">
    <property type="entry name" value="Ribosomal_eS6-like"/>
</dbReference>
<dbReference type="PIRSF" id="PIRSF002129">
    <property type="entry name" value="Ribosom_S6_euk"/>
    <property type="match status" value="1"/>
</dbReference>
<keyword evidence="2 4" id="KW-0689">Ribosomal protein</keyword>
<dbReference type="Gene3D" id="1.20.5.2650">
    <property type="match status" value="1"/>
</dbReference>
<accession>A0AAV7JCP0</accession>
<feature type="region of interest" description="Disordered" evidence="5">
    <location>
        <begin position="226"/>
        <end position="245"/>
    </location>
</feature>
<reference evidence="6 7" key="1">
    <citation type="journal article" date="2023" name="BMC Biol.">
        <title>The compact genome of the sponge Oopsacas minuta (Hexactinellida) is lacking key metazoan core genes.</title>
        <authorList>
            <person name="Santini S."/>
            <person name="Schenkelaars Q."/>
            <person name="Jourda C."/>
            <person name="Duchesne M."/>
            <person name="Belahbib H."/>
            <person name="Rocher C."/>
            <person name="Selva M."/>
            <person name="Riesgo A."/>
            <person name="Vervoort M."/>
            <person name="Leys S.P."/>
            <person name="Kodjabachian L."/>
            <person name="Le Bivic A."/>
            <person name="Borchiellini C."/>
            <person name="Claverie J.M."/>
            <person name="Renard E."/>
        </authorList>
    </citation>
    <scope>NUCLEOTIDE SEQUENCE [LARGE SCALE GENOMIC DNA]</scope>
    <source>
        <strain evidence="6">SPO-2</strain>
    </source>
</reference>
<organism evidence="6 7">
    <name type="scientific">Oopsacas minuta</name>
    <dbReference type="NCBI Taxonomy" id="111878"/>
    <lineage>
        <taxon>Eukaryota</taxon>
        <taxon>Metazoa</taxon>
        <taxon>Porifera</taxon>
        <taxon>Hexactinellida</taxon>
        <taxon>Hexasterophora</taxon>
        <taxon>Lyssacinosida</taxon>
        <taxon>Leucopsacidae</taxon>
        <taxon>Oopsacas</taxon>
    </lineage>
</organism>
<evidence type="ECO:0000256" key="2">
    <source>
        <dbReference type="ARBA" id="ARBA00022980"/>
    </source>
</evidence>
<evidence type="ECO:0000313" key="7">
    <source>
        <dbReference type="Proteomes" id="UP001165289"/>
    </source>
</evidence>
<dbReference type="GO" id="GO:0005840">
    <property type="term" value="C:ribosome"/>
    <property type="evidence" value="ECO:0007669"/>
    <property type="project" value="UniProtKB-KW"/>
</dbReference>
<dbReference type="PROSITE" id="PS00578">
    <property type="entry name" value="RIBOSOMAL_S6E"/>
    <property type="match status" value="1"/>
</dbReference>
<gene>
    <name evidence="6" type="ORF">LOD99_12639</name>
</gene>
<dbReference type="GO" id="GO:1990904">
    <property type="term" value="C:ribonucleoprotein complex"/>
    <property type="evidence" value="ECO:0007669"/>
    <property type="project" value="UniProtKB-KW"/>
</dbReference>
<comment type="similarity">
    <text evidence="1 4">Belongs to the eukaryotic ribosomal protein eS6 family.</text>
</comment>
<keyword evidence="7" id="KW-1185">Reference proteome</keyword>
<evidence type="ECO:0000256" key="4">
    <source>
        <dbReference type="PIRNR" id="PIRNR002129"/>
    </source>
</evidence>
<dbReference type="InterPro" id="IPR001377">
    <property type="entry name" value="Ribosomal_eS6"/>
</dbReference>
<sequence>MAEMKPMKLNIAYPPNGTQKLLELETDEEYRPFIDKRISQEVSGDSLGKIWKGYTFRITGGNDKEGFPMKQGILTNGRVRLLLNKNSGCYRPKRSGERRKKSVRGCIVDKNLSVLNLIVVKRGEKEIPGLTDREIPNRLGPKRVGKIRKLYNLSRNDDVRKYVLKRPLPLKPGKKQRFKAPKIQRLITPVRLRRKRHLKSIKKVRIQKGKEQAAAYQKLLLQRAKEARTRRASSIQKRRASSTRS</sequence>
<keyword evidence="3 4" id="KW-0687">Ribonucleoprotein</keyword>